<dbReference type="InterPro" id="IPR035969">
    <property type="entry name" value="Rab-GAP_TBC_sf"/>
</dbReference>
<dbReference type="PROSITE" id="PS50086">
    <property type="entry name" value="TBC_RABGAP"/>
    <property type="match status" value="1"/>
</dbReference>
<evidence type="ECO:0000313" key="4">
    <source>
        <dbReference type="Proteomes" id="UP001472866"/>
    </source>
</evidence>
<feature type="domain" description="Rab-GAP TBC" evidence="2">
    <location>
        <begin position="252"/>
        <end position="480"/>
    </location>
</feature>
<dbReference type="Gene3D" id="1.10.8.270">
    <property type="entry name" value="putative rabgap domain of human tbc1 domain family member 14 like domains"/>
    <property type="match status" value="1"/>
</dbReference>
<organism evidence="3 4">
    <name type="scientific">Chloropicon roscoffensis</name>
    <dbReference type="NCBI Taxonomy" id="1461544"/>
    <lineage>
        <taxon>Eukaryota</taxon>
        <taxon>Viridiplantae</taxon>
        <taxon>Chlorophyta</taxon>
        <taxon>Chloropicophyceae</taxon>
        <taxon>Chloropicales</taxon>
        <taxon>Chloropicaceae</taxon>
        <taxon>Chloropicon</taxon>
    </lineage>
</organism>
<dbReference type="GO" id="GO:0031267">
    <property type="term" value="F:small GTPase binding"/>
    <property type="evidence" value="ECO:0007669"/>
    <property type="project" value="TreeGrafter"/>
</dbReference>
<sequence>MLTKDVNIISFFDAWHTSLSDVNKVRRKRSSDVAGLSELEWKDWDNIDLDDDRKEQGGVVADQAGNAELEARAKVSEGAATIKEQLALEDGNTAKVGLAVLALFDYNLGWSGDWEEGATERPSGEGEASTSESVCADIVTDILEDAMTRVNLTSSKKRHREGCIADFSAVSLAAPCLFFCRALKGFFSGSSATRTYKRELTKKSKRKQIQEWKKRKMEKKQKESTEIWLSKILPNWYSIKDDPWVKLSWRQGLPPAVRGLVWPLALGNTLRITEELYNYYTSQASLEIDEGKMIASFEASTKLILDELVSSDVYVRRLRTATKMAMGKQEAMLQIEQDIHRTFSNLKLFKPGSDLHGHLRTVLGAFVIHRPDVGYVQGMSYLAGMFLLYMDPPEAFMCLCNLLTRHFFLAFLSADTDHVYSMFRLFSSWLKTSMPQIHRHFEAIHLGPELYLLNWAFTMYAKILPLDTACLVWDNYMLEGELTIFKTALALLKMHKTQLLGCSFDQAIKLLLQPPEDLDPDVFLKTINNIVVPDRIVEAFASMERKYYAPKLEIGGTPNGKNGRSPARLRVPSSPASFQRNI</sequence>
<dbReference type="SMART" id="SM00164">
    <property type="entry name" value="TBC"/>
    <property type="match status" value="1"/>
</dbReference>
<name>A0AAX4P2T9_9CHLO</name>
<dbReference type="InterPro" id="IPR050302">
    <property type="entry name" value="Rab_GAP_TBC_domain"/>
</dbReference>
<dbReference type="SUPFAM" id="SSF47923">
    <property type="entry name" value="Ypt/Rab-GAP domain of gyp1p"/>
    <property type="match status" value="2"/>
</dbReference>
<evidence type="ECO:0000259" key="2">
    <source>
        <dbReference type="PROSITE" id="PS50086"/>
    </source>
</evidence>
<feature type="region of interest" description="Disordered" evidence="1">
    <location>
        <begin position="557"/>
        <end position="582"/>
    </location>
</feature>
<dbReference type="InterPro" id="IPR000195">
    <property type="entry name" value="Rab-GAP-TBC_dom"/>
</dbReference>
<evidence type="ECO:0000256" key="1">
    <source>
        <dbReference type="SAM" id="MobiDB-lite"/>
    </source>
</evidence>
<evidence type="ECO:0000313" key="3">
    <source>
        <dbReference type="EMBL" id="WZN60223.1"/>
    </source>
</evidence>
<dbReference type="Gene3D" id="1.10.472.80">
    <property type="entry name" value="Ypt/Rab-GAP domain of gyp1p, domain 3"/>
    <property type="match status" value="1"/>
</dbReference>
<reference evidence="3 4" key="1">
    <citation type="submission" date="2024-03" db="EMBL/GenBank/DDBJ databases">
        <title>Complete genome sequence of the green alga Chloropicon roscoffensis RCC1871.</title>
        <authorList>
            <person name="Lemieux C."/>
            <person name="Pombert J.-F."/>
            <person name="Otis C."/>
            <person name="Turmel M."/>
        </authorList>
    </citation>
    <scope>NUCLEOTIDE SEQUENCE [LARGE SCALE GENOMIC DNA]</scope>
    <source>
        <strain evidence="3 4">RCC1871</strain>
    </source>
</reference>
<dbReference type="EMBL" id="CP151502">
    <property type="protein sequence ID" value="WZN60223.1"/>
    <property type="molecule type" value="Genomic_DNA"/>
</dbReference>
<accession>A0AAX4P2T9</accession>
<gene>
    <name evidence="3" type="ORF">HKI87_02g17520</name>
</gene>
<protein>
    <submittedName>
        <fullName evidence="3">Rab-GTPase-TBC domain-containing protein</fullName>
    </submittedName>
</protein>
<dbReference type="GO" id="GO:0005096">
    <property type="term" value="F:GTPase activator activity"/>
    <property type="evidence" value="ECO:0007669"/>
    <property type="project" value="TreeGrafter"/>
</dbReference>
<dbReference type="Pfam" id="PF00566">
    <property type="entry name" value="RabGAP-TBC"/>
    <property type="match status" value="1"/>
</dbReference>
<dbReference type="PANTHER" id="PTHR47219:SF15">
    <property type="entry name" value="TBC1 DOMAIN FAMILY MEMBER 12 ISOFORM X1"/>
    <property type="match status" value="1"/>
</dbReference>
<dbReference type="PANTHER" id="PTHR47219">
    <property type="entry name" value="RAB GTPASE-ACTIVATING PROTEIN 1-LIKE"/>
    <property type="match status" value="1"/>
</dbReference>
<dbReference type="AlphaFoldDB" id="A0AAX4P2T9"/>
<dbReference type="Gene3D" id="1.10.10.750">
    <property type="entry name" value="Ypt/Rab-GAP domain of gyp1p, domain 1"/>
    <property type="match status" value="1"/>
</dbReference>
<proteinExistence type="predicted"/>
<keyword evidence="4" id="KW-1185">Reference proteome</keyword>
<dbReference type="Proteomes" id="UP001472866">
    <property type="component" value="Chromosome 02"/>
</dbReference>